<evidence type="ECO:0000256" key="1">
    <source>
        <dbReference type="ARBA" id="ARBA00022465"/>
    </source>
</evidence>
<accession>A0A385E909</accession>
<dbReference type="GO" id="GO:0098003">
    <property type="term" value="P:viral tail assembly"/>
    <property type="evidence" value="ECO:0007669"/>
    <property type="project" value="UniProtKB-KW"/>
</dbReference>
<sequence length="2165" mass="222624">MDSEALKLKIDSSQARQDLDALAKSLDRASKAAGSMQSNLAKGVDKSNDALVRGAKNIEKFARVTAELSKVKLSGDPAKQLTEFANAVSAVARAREISAAKLTGLSKFVQVGAQISKLKFSAESFSGLRAFTQAMDEAGRARAVSGAKLKAWVDFIDVSARASRLRFPSQTTASIKALAEAMDAVAKVRTLSPARLASIKDMFTVLASAKGINGANGIARDLDAIAGAATRAAKAMNELKGARSGMGSSRGSGGGGGISAGSAATVKRFNEEVAKTSQHTDTAKKGIAGLGEGLKGLSGRFNLAYQAGTLFSAIFSSFTFGGLIKGIYDTSVSFQKLNKAMLFVTGTYDGAKKASQDFIDISVQLGASVEDNADAYSRFAISSAAAGLKLNDVNKIYKSTQLALTAVGANSEQVGYAFYGLSQAMAKGKISSEEFNRQIGEQIPGNAQAGARALSKLTGQQKSVADLFDEMRKGTLQSAPFLKAWADEVSRMFAPLLPEAEKRPDFQLNKVKTAFSLWKKEVGQSQFIGALTSQFKHLSDMLIVVKDDHYVLTERGKKLADSFGKGLAQAVNVLGNALAWLADNLDKVVSVIKIIGALAIGNEFAKWGRQVAAFADNMLGVKKAIEEVSAAETTAQGKRAITGKAGAVNAVSSLATDRMAMATNRSRDAVMGGTFVGSATAPAVRQAPAFSQLSYLTGAPTESVRGRATFGQRQPYTGNSTFDARPAARGNLLGGLMGAAGAGAASAATTAFGGLRKAINILPGVALGAAVALAIFGNSITKLNDKAVSYNNIAAGALGTAGDSIGSGLTGLFNGIRGLLGAEQKASGTGDWLVDLSASIIVFGKAVFTLASTVGKVLGTLVANTIIPWIELGQKVASGDLKGAAGKAGEVLMGQIGKGNRDRWAELGKTLNQDWGKALDYAGTRQSIVNGALKSAAGDTAATQGANAAQKLTEAALAQMKAADDQALAAADLKDATANFKKDLAPLNFNDLFKRAQALADGTFQRTAAASKPGSALMAPSPAQTQANAAAVKATIASMGDRVYATAGQHLGQTESKDAASLQAYFKANGVTIDPKKLSWCAAFVNAVLNQNGLAGTGDLRASSFKDYGSEVSRQDARKGDIVVLKPQAPGATGHVGFLDSFDKNGRVNILGGNQSDSVKVSSFAADQVVSFRRTGSGGAAGGMDPNFLGGAIKDGQGEEGGSRYERRMNAFKSLGTITGQASPAADALADYQSNLEKLRDIIVSEEKLMKDVGGDGESFFNKTNLEALAAAQKKWNRSITEALNPIAKEARTLAEGNDVLELRAKGLSQEADWQERLTELRNSGLNVDLMQDEAKWTQYLNELKKQGLEIDVKALQLKPDELRYQQGRQDALQAELDLTKALNDAKQAQVARTGSSYDRTLSGLIGGKSKDGESLMQTQQRLAGSVGSDGRNALEALQETAGVMESSRLADAKASMQSQLQIMRESARLNNSQRGVYEDYRNILGELLNKQGASLKELLDSADEQTKQLAQSFVKAKQEFENPPGFQKWADALEPLDKRLQDIKSQFMDDLGGGITDALLGEKVDWRGMLHETFKKQLRAQVDEGLKNVTYLLTGQDPNAAAAKTPEAQALVSAADVQKQAGDTLQQAANSLLQVAQGGTPGAPGMMPGATGPMGAMTSAIQPGMTPMQGLAAQGINSAVQGVGSLIGGDPTQHTGARSFGQRVGGILSSVGSMFGFGGGRPTAIAPGGLGAIGETKTSGGLFGAFMKANNGITGFQKTSTPVGGISSAGGSTAISDALTMGGDLSRNAGMSNALSIGSATISIGSANISGGGLGGGGGGAGGAGGAPGGMGMMGGGGLGGLLGNLNTSTVGVGDNMLSALTMDGSGGPGFMPAGSGLMNLFGGGGGGGFGGGADLSGLTNNAVGIGDNMLTPFMMDGSGGPGFQAAGTALQNLNIGGQGGGFMSMLSNFGPMLQGAMSFAGPLLGALLTGGKKRNNAPDTYRTPNGVFGQASQNAVTGRLLGPRKNIFGEIANMAFQAFTGGMGGMGGGGPMSMMSMFGGGGGGGFMGFKEGGYTNAPVTHYSAASLFAGAPHYAEGTPNTSLANGGMPAIVHPDEAVIPLSRGRNIPVELNGAGGGHSTTVISPITVYANDADSFRPAQAQIARKQNKTLRRAALRNATMAA</sequence>
<keyword evidence="2" id="KW-0929">Antimicrobial</keyword>
<protein>
    <submittedName>
        <fullName evidence="4">Tail tape measure protein</fullName>
    </submittedName>
</protein>
<dbReference type="EMBL" id="MH588544">
    <property type="protein sequence ID" value="AXQ68293.1"/>
    <property type="molecule type" value="Genomic_DNA"/>
</dbReference>
<dbReference type="NCBIfam" id="TIGR02675">
    <property type="entry name" value="tape_meas_nterm"/>
    <property type="match status" value="1"/>
</dbReference>
<keyword evidence="1" id="KW-1188">Viral release from host cell</keyword>
<dbReference type="InterPro" id="IPR013491">
    <property type="entry name" value="Tape_meas_N"/>
</dbReference>
<evidence type="ECO:0000256" key="2">
    <source>
        <dbReference type="ARBA" id="ARBA00022529"/>
    </source>
</evidence>
<proteinExistence type="predicted"/>
<keyword evidence="5" id="KW-1185">Reference proteome</keyword>
<dbReference type="Pfam" id="PF05257">
    <property type="entry name" value="CHAP"/>
    <property type="match status" value="1"/>
</dbReference>
<organism evidence="4 5">
    <name type="scientific">Caulobacter phage CcrBL10</name>
    <dbReference type="NCBI Taxonomy" id="2283269"/>
    <lineage>
        <taxon>Viruses</taxon>
        <taxon>Duplodnaviria</taxon>
        <taxon>Heunggongvirae</taxon>
        <taxon>Uroviricota</taxon>
        <taxon>Caudoviricetes</taxon>
        <taxon>Jeanschmidtviridae</taxon>
        <taxon>Poindextervirus</taxon>
        <taxon>Poindextervirus BL10</taxon>
    </lineage>
</organism>
<dbReference type="Pfam" id="PF20155">
    <property type="entry name" value="TMP_3"/>
    <property type="match status" value="1"/>
</dbReference>
<evidence type="ECO:0000313" key="4">
    <source>
        <dbReference type="EMBL" id="AXQ68293.1"/>
    </source>
</evidence>
<dbReference type="NCBIfam" id="TIGR02594">
    <property type="entry name" value="TIGR02594 family protein"/>
    <property type="match status" value="1"/>
</dbReference>
<reference evidence="4 5" key="1">
    <citation type="submission" date="2018-07" db="EMBL/GenBank/DDBJ databases">
        <title>Giant CbK-like Caulobacter bacteriophages have genetically divergent genomes.</title>
        <authorList>
            <person name="Wilson K.M."/>
            <person name="Ely B."/>
        </authorList>
    </citation>
    <scope>NUCLEOTIDE SEQUENCE [LARGE SCALE GENOMIC DNA]</scope>
</reference>
<feature type="domain" description="Peptidase C51" evidence="3">
    <location>
        <begin position="1056"/>
        <end position="1174"/>
    </location>
</feature>
<dbReference type="Proteomes" id="UP000258997">
    <property type="component" value="Segment"/>
</dbReference>
<gene>
    <name evidence="4" type="ORF">CcrBL10_gp089</name>
</gene>
<evidence type="ECO:0000313" key="5">
    <source>
        <dbReference type="Proteomes" id="UP000258997"/>
    </source>
</evidence>
<dbReference type="InterPro" id="IPR007921">
    <property type="entry name" value="CHAP_dom"/>
</dbReference>
<evidence type="ECO:0000259" key="3">
    <source>
        <dbReference type="PROSITE" id="PS50911"/>
    </source>
</evidence>
<keyword evidence="1" id="KW-1245">Viral tail assembly</keyword>
<dbReference type="PROSITE" id="PS50911">
    <property type="entry name" value="CHAP"/>
    <property type="match status" value="1"/>
</dbReference>
<dbReference type="InterPro" id="IPR013423">
    <property type="entry name" value="CHP02594"/>
</dbReference>
<name>A0A385E909_9CAUD</name>